<organism evidence="6 7">
    <name type="scientific">Corchorus capsularis</name>
    <name type="common">Jute</name>
    <dbReference type="NCBI Taxonomy" id="210143"/>
    <lineage>
        <taxon>Eukaryota</taxon>
        <taxon>Viridiplantae</taxon>
        <taxon>Streptophyta</taxon>
        <taxon>Embryophyta</taxon>
        <taxon>Tracheophyta</taxon>
        <taxon>Spermatophyta</taxon>
        <taxon>Magnoliopsida</taxon>
        <taxon>eudicotyledons</taxon>
        <taxon>Gunneridae</taxon>
        <taxon>Pentapetalae</taxon>
        <taxon>rosids</taxon>
        <taxon>malvids</taxon>
        <taxon>Malvales</taxon>
        <taxon>Malvaceae</taxon>
        <taxon>Grewioideae</taxon>
        <taxon>Apeibeae</taxon>
        <taxon>Corchorus</taxon>
    </lineage>
</organism>
<dbReference type="EMBL" id="AWWV01014551">
    <property type="protein sequence ID" value="OMO55935.1"/>
    <property type="molecule type" value="Genomic_DNA"/>
</dbReference>
<evidence type="ECO:0000256" key="1">
    <source>
        <dbReference type="ARBA" id="ARBA00009995"/>
    </source>
</evidence>
<evidence type="ECO:0000313" key="6">
    <source>
        <dbReference type="EMBL" id="OMO55935.1"/>
    </source>
</evidence>
<reference evidence="6 7" key="1">
    <citation type="submission" date="2013-09" db="EMBL/GenBank/DDBJ databases">
        <title>Corchorus capsularis genome sequencing.</title>
        <authorList>
            <person name="Alam M."/>
            <person name="Haque M.S."/>
            <person name="Islam M.S."/>
            <person name="Emdad E.M."/>
            <person name="Islam M.M."/>
            <person name="Ahmed B."/>
            <person name="Halim A."/>
            <person name="Hossen Q.M.M."/>
            <person name="Hossain M.Z."/>
            <person name="Ahmed R."/>
            <person name="Khan M.M."/>
            <person name="Islam R."/>
            <person name="Rashid M.M."/>
            <person name="Khan S.A."/>
            <person name="Rahman M.S."/>
            <person name="Alam M."/>
        </authorList>
    </citation>
    <scope>NUCLEOTIDE SEQUENCE [LARGE SCALE GENOMIC DNA]</scope>
    <source>
        <strain evidence="7">cv. CVL-1</strain>
        <tissue evidence="6">Whole seedling</tissue>
    </source>
</reference>
<evidence type="ECO:0000313" key="7">
    <source>
        <dbReference type="Proteomes" id="UP000188268"/>
    </source>
</evidence>
<keyword evidence="3 4" id="KW-0808">Transferase</keyword>
<dbReference type="Gramene" id="OMO55935">
    <property type="protein sequence ID" value="OMO55935"/>
    <property type="gene ID" value="CCACVL1_26886"/>
</dbReference>
<keyword evidence="7" id="KW-1185">Reference proteome</keyword>
<dbReference type="EC" id="2.4.1.-" evidence="5"/>
<protein>
    <recommendedName>
        <fullName evidence="5">Glycosyltransferase</fullName>
        <ecNumber evidence="5">2.4.1.-</ecNumber>
    </recommendedName>
</protein>
<proteinExistence type="inferred from homology"/>
<dbReference type="FunFam" id="3.40.50.2000:FF:000019">
    <property type="entry name" value="Glycosyltransferase"/>
    <property type="match status" value="1"/>
</dbReference>
<dbReference type="CDD" id="cd03784">
    <property type="entry name" value="GT1_Gtf-like"/>
    <property type="match status" value="1"/>
</dbReference>
<evidence type="ECO:0000256" key="4">
    <source>
        <dbReference type="RuleBase" id="RU003718"/>
    </source>
</evidence>
<dbReference type="SUPFAM" id="SSF53756">
    <property type="entry name" value="UDP-Glycosyltransferase/glycogen phosphorylase"/>
    <property type="match status" value="1"/>
</dbReference>
<dbReference type="InterPro" id="IPR002213">
    <property type="entry name" value="UDP_glucos_trans"/>
</dbReference>
<sequence>MGMAEPKILLITLPSQGHINPSLQFAKKLISYGVHVIMTAVSAFNRMNKTPPAIHGLSYATFSDGYDQGYDMIKTDVNHYMAETRRCGSQTLRDFLINNDNSHTRFDCIVYNLILPWVAAVAREFHIPATLFWNQPASVFNIYYQSSKGYEEVLIENGVVEDPSFLIQLPGLPLLISRHDLPSFYNPGNPFAIVLSTLKEHMAVLDEEITKPKVLVNTVDALEAEAMKAVGKYNLVGIGPLMPSNPNETSFGGDIFKVSKEKKEMEWLNSKPKSSVIYVSFGSLAILSKEQMEELAKGLLETKRPFLWVIREDGIKEGELKELSCLEELEKQGMIIPWCSQVEILSHPSVGCFVTHCGWNSTFESLVCGVPMVTFPQVADQPTNSKLVQDVWKTGVRVTKTEQGLVEGCEIKRCLDLVMGEGERGEEIRKNAKKLKELTKEAAMENGTSDKNLKDFVDELRNSC</sequence>
<accession>A0A1R3GCX1</accession>
<dbReference type="GO" id="GO:0080043">
    <property type="term" value="F:quercetin 3-O-glucosyltransferase activity"/>
    <property type="evidence" value="ECO:0007669"/>
    <property type="project" value="TreeGrafter"/>
</dbReference>
<dbReference type="Pfam" id="PF00201">
    <property type="entry name" value="UDPGT"/>
    <property type="match status" value="1"/>
</dbReference>
<dbReference type="AlphaFoldDB" id="A0A1R3GCX1"/>
<comment type="similarity">
    <text evidence="1 4">Belongs to the UDP-glycosyltransferase family.</text>
</comment>
<dbReference type="InterPro" id="IPR035595">
    <property type="entry name" value="UDP_glycos_trans_CS"/>
</dbReference>
<name>A0A1R3GCX1_COCAP</name>
<dbReference type="PROSITE" id="PS00375">
    <property type="entry name" value="UDPGT"/>
    <property type="match status" value="1"/>
</dbReference>
<dbReference type="OMA" id="GWCDQVQ"/>
<dbReference type="PANTHER" id="PTHR11926">
    <property type="entry name" value="GLUCOSYL/GLUCURONOSYL TRANSFERASES"/>
    <property type="match status" value="1"/>
</dbReference>
<evidence type="ECO:0000256" key="5">
    <source>
        <dbReference type="RuleBase" id="RU362057"/>
    </source>
</evidence>
<comment type="caution">
    <text evidence="6">The sequence shown here is derived from an EMBL/GenBank/DDBJ whole genome shotgun (WGS) entry which is preliminary data.</text>
</comment>
<keyword evidence="2 4" id="KW-0328">Glycosyltransferase</keyword>
<dbReference type="Gene3D" id="3.40.50.2000">
    <property type="entry name" value="Glycogen Phosphorylase B"/>
    <property type="match status" value="2"/>
</dbReference>
<gene>
    <name evidence="6" type="ORF">CCACVL1_26886</name>
</gene>
<dbReference type="OrthoDB" id="5835829at2759"/>
<dbReference type="GO" id="GO:0080044">
    <property type="term" value="F:quercetin 7-O-glucosyltransferase activity"/>
    <property type="evidence" value="ECO:0007669"/>
    <property type="project" value="TreeGrafter"/>
</dbReference>
<evidence type="ECO:0000256" key="2">
    <source>
        <dbReference type="ARBA" id="ARBA00022676"/>
    </source>
</evidence>
<evidence type="ECO:0000256" key="3">
    <source>
        <dbReference type="ARBA" id="ARBA00022679"/>
    </source>
</evidence>
<dbReference type="PANTHER" id="PTHR11926:SF1546">
    <property type="entry name" value="GLYCOSYLTRANSFERASE"/>
    <property type="match status" value="1"/>
</dbReference>
<dbReference type="Proteomes" id="UP000188268">
    <property type="component" value="Unassembled WGS sequence"/>
</dbReference>